<reference evidence="2" key="1">
    <citation type="journal article" date="2019" name="Int. J. Syst. Evol. Microbiol.">
        <title>The Global Catalogue of Microorganisms (GCM) 10K type strain sequencing project: providing services to taxonomists for standard genome sequencing and annotation.</title>
        <authorList>
            <consortium name="The Broad Institute Genomics Platform"/>
            <consortium name="The Broad Institute Genome Sequencing Center for Infectious Disease"/>
            <person name="Wu L."/>
            <person name="Ma J."/>
        </authorList>
    </citation>
    <scope>NUCLEOTIDE SEQUENCE [LARGE SCALE GENOMIC DNA]</scope>
    <source>
        <strain evidence="2">TBRC 7912</strain>
    </source>
</reference>
<evidence type="ECO:0000313" key="2">
    <source>
        <dbReference type="Proteomes" id="UP001595698"/>
    </source>
</evidence>
<proteinExistence type="predicted"/>
<dbReference type="EMBL" id="JBHSBC010000033">
    <property type="protein sequence ID" value="MFC3984373.1"/>
    <property type="molecule type" value="Genomic_DNA"/>
</dbReference>
<gene>
    <name evidence="1" type="ORF">ACFOYY_29840</name>
</gene>
<accession>A0ABV8F6U1</accession>
<evidence type="ECO:0000313" key="1">
    <source>
        <dbReference type="EMBL" id="MFC3984373.1"/>
    </source>
</evidence>
<dbReference type="Proteomes" id="UP001595698">
    <property type="component" value="Unassembled WGS sequence"/>
</dbReference>
<evidence type="ECO:0008006" key="3">
    <source>
        <dbReference type="Google" id="ProtNLM"/>
    </source>
</evidence>
<keyword evidence="2" id="KW-1185">Reference proteome</keyword>
<comment type="caution">
    <text evidence="1">The sequence shown here is derived from an EMBL/GenBank/DDBJ whole genome shotgun (WGS) entry which is preliminary data.</text>
</comment>
<sequence>MWLPAFTWLASQFTQLRPDDASGTLEEFGRARFDACLDHLVATVPGAVG</sequence>
<organism evidence="1 2">
    <name type="scientific">Streptosporangium jomthongense</name>
    <dbReference type="NCBI Taxonomy" id="1193683"/>
    <lineage>
        <taxon>Bacteria</taxon>
        <taxon>Bacillati</taxon>
        <taxon>Actinomycetota</taxon>
        <taxon>Actinomycetes</taxon>
        <taxon>Streptosporangiales</taxon>
        <taxon>Streptosporangiaceae</taxon>
        <taxon>Streptosporangium</taxon>
    </lineage>
</organism>
<protein>
    <recommendedName>
        <fullName evidence="3">Tetracyclin repressor-like C-terminal domain-containing protein</fullName>
    </recommendedName>
</protein>
<name>A0ABV8F6U1_9ACTN</name>